<dbReference type="InterPro" id="IPR043502">
    <property type="entry name" value="DNA/RNA_pol_sf"/>
</dbReference>
<evidence type="ECO:0000259" key="1">
    <source>
        <dbReference type="PROSITE" id="PS50878"/>
    </source>
</evidence>
<evidence type="ECO:0000313" key="2">
    <source>
        <dbReference type="EMBL" id="KAD2392835.1"/>
    </source>
</evidence>
<dbReference type="Gene3D" id="3.10.10.10">
    <property type="entry name" value="HIV Type 1 Reverse Transcriptase, subunit A, domain 1"/>
    <property type="match status" value="1"/>
</dbReference>
<dbReference type="InterPro" id="IPR041577">
    <property type="entry name" value="RT_RNaseH_2"/>
</dbReference>
<evidence type="ECO:0000313" key="3">
    <source>
        <dbReference type="Proteomes" id="UP000326396"/>
    </source>
</evidence>
<dbReference type="SUPFAM" id="SSF56672">
    <property type="entry name" value="DNA/RNA polymerases"/>
    <property type="match status" value="1"/>
</dbReference>
<organism evidence="2 3">
    <name type="scientific">Mikania micrantha</name>
    <name type="common">bitter vine</name>
    <dbReference type="NCBI Taxonomy" id="192012"/>
    <lineage>
        <taxon>Eukaryota</taxon>
        <taxon>Viridiplantae</taxon>
        <taxon>Streptophyta</taxon>
        <taxon>Embryophyta</taxon>
        <taxon>Tracheophyta</taxon>
        <taxon>Spermatophyta</taxon>
        <taxon>Magnoliopsida</taxon>
        <taxon>eudicotyledons</taxon>
        <taxon>Gunneridae</taxon>
        <taxon>Pentapetalae</taxon>
        <taxon>asterids</taxon>
        <taxon>campanulids</taxon>
        <taxon>Asterales</taxon>
        <taxon>Asteraceae</taxon>
        <taxon>Asteroideae</taxon>
        <taxon>Heliantheae alliance</taxon>
        <taxon>Eupatorieae</taxon>
        <taxon>Mikania</taxon>
    </lineage>
</organism>
<dbReference type="Gene3D" id="3.30.70.270">
    <property type="match status" value="2"/>
</dbReference>
<accession>A0A5N6LKV0</accession>
<dbReference type="AlphaFoldDB" id="A0A5N6LKV0"/>
<dbReference type="InterPro" id="IPR043128">
    <property type="entry name" value="Rev_trsase/Diguanyl_cyclase"/>
</dbReference>
<comment type="caution">
    <text evidence="2">The sequence shown here is derived from an EMBL/GenBank/DDBJ whole genome shotgun (WGS) entry which is preliminary data.</text>
</comment>
<proteinExistence type="predicted"/>
<gene>
    <name evidence="2" type="ORF">E3N88_39812</name>
</gene>
<dbReference type="PROSITE" id="PS50878">
    <property type="entry name" value="RT_POL"/>
    <property type="match status" value="1"/>
</dbReference>
<dbReference type="FunFam" id="3.30.70.270:FF:000020">
    <property type="entry name" value="Transposon Tf2-6 polyprotein-like Protein"/>
    <property type="match status" value="1"/>
</dbReference>
<keyword evidence="3" id="KW-1185">Reference proteome</keyword>
<dbReference type="Pfam" id="PF00078">
    <property type="entry name" value="RVT_1"/>
    <property type="match status" value="1"/>
</dbReference>
<dbReference type="Pfam" id="PF17919">
    <property type="entry name" value="RT_RNaseH_2"/>
    <property type="match status" value="1"/>
</dbReference>
<dbReference type="PANTHER" id="PTHR24559">
    <property type="entry name" value="TRANSPOSON TY3-I GAG-POL POLYPROTEIN"/>
    <property type="match status" value="1"/>
</dbReference>
<dbReference type="InterPro" id="IPR000477">
    <property type="entry name" value="RT_dom"/>
</dbReference>
<dbReference type="EMBL" id="SZYD01000019">
    <property type="protein sequence ID" value="KAD2392835.1"/>
    <property type="molecule type" value="Genomic_DNA"/>
</dbReference>
<dbReference type="PANTHER" id="PTHR24559:SF444">
    <property type="entry name" value="REVERSE TRANSCRIPTASE DOMAIN-CONTAINING PROTEIN"/>
    <property type="match status" value="1"/>
</dbReference>
<sequence length="381" mass="43887">MVVPDSMALVKVVSENELSLLDQPLVNEFLDVFPEKLPALYRMAPLELKELKEQLQELLELGFIRPSVSPWGAHVLFVKKKDRTMRLCIDYRELNKITIRNRHPLPRIDDLFDQLQGAKCFSKIDLRSGYHQLKIKDSDISKSAFRTCYGHYEFVVMPFGLTNAPTVFMDLMNRVFHDCLVEFVIVFIDDILVYSRSKEEHEEHLRTILGILQKKKLYAKFSKCDFWLEKVSFLGHVVSVDGVMMDPDKIESITQWPTPTSATEVRSFLGLAGYYSRFVEGLSKIALRLMQLLRKGVKYSWNDEREKSFQELKMRLVFAPILSLPSGTGGYQIYSDASKKGLGCVLMQHGKVIAYALRQLKPYKINYPTRDLELAAVVFAL</sequence>
<name>A0A5N6LKV0_9ASTR</name>
<protein>
    <recommendedName>
        <fullName evidence="1">Reverse transcriptase domain-containing protein</fullName>
    </recommendedName>
</protein>
<feature type="domain" description="Reverse transcriptase" evidence="1">
    <location>
        <begin position="59"/>
        <end position="238"/>
    </location>
</feature>
<dbReference type="InterPro" id="IPR053134">
    <property type="entry name" value="RNA-dir_DNA_polymerase"/>
</dbReference>
<dbReference type="Proteomes" id="UP000326396">
    <property type="component" value="Linkage Group LG9"/>
</dbReference>
<dbReference type="OrthoDB" id="415724at2759"/>
<dbReference type="CDD" id="cd01647">
    <property type="entry name" value="RT_LTR"/>
    <property type="match status" value="1"/>
</dbReference>
<reference evidence="2 3" key="1">
    <citation type="submission" date="2019-05" db="EMBL/GenBank/DDBJ databases">
        <title>Mikania micrantha, genome provides insights into the molecular mechanism of rapid growth.</title>
        <authorList>
            <person name="Liu B."/>
        </authorList>
    </citation>
    <scope>NUCLEOTIDE SEQUENCE [LARGE SCALE GENOMIC DNA]</scope>
    <source>
        <strain evidence="2">NLD-2019</strain>
        <tissue evidence="2">Leaf</tissue>
    </source>
</reference>